<comment type="caution">
    <text evidence="1">The sequence shown here is derived from an EMBL/GenBank/DDBJ whole genome shotgun (WGS) entry which is preliminary data.</text>
</comment>
<sequence>MTECFTSGRPEMGKKFSRKRLRHSNFPLRIAAKLPRKSPEELKLSRQDLLIELIVSENSVAPSSGCRRCQLQSSVDLS</sequence>
<organism evidence="1 2">
    <name type="scientific">Trichonephila inaurata madagascariensis</name>
    <dbReference type="NCBI Taxonomy" id="2747483"/>
    <lineage>
        <taxon>Eukaryota</taxon>
        <taxon>Metazoa</taxon>
        <taxon>Ecdysozoa</taxon>
        <taxon>Arthropoda</taxon>
        <taxon>Chelicerata</taxon>
        <taxon>Arachnida</taxon>
        <taxon>Araneae</taxon>
        <taxon>Araneomorphae</taxon>
        <taxon>Entelegynae</taxon>
        <taxon>Araneoidea</taxon>
        <taxon>Nephilidae</taxon>
        <taxon>Trichonephila</taxon>
        <taxon>Trichonephila inaurata</taxon>
    </lineage>
</organism>
<gene>
    <name evidence="1" type="ORF">TNIN_14231</name>
</gene>
<dbReference type="EMBL" id="BMAV01012044">
    <property type="protein sequence ID" value="GFY58376.1"/>
    <property type="molecule type" value="Genomic_DNA"/>
</dbReference>
<evidence type="ECO:0000313" key="1">
    <source>
        <dbReference type="EMBL" id="GFY58376.1"/>
    </source>
</evidence>
<protein>
    <submittedName>
        <fullName evidence="1">Uncharacterized protein</fullName>
    </submittedName>
</protein>
<name>A0A8X6XVQ5_9ARAC</name>
<reference evidence="1" key="1">
    <citation type="submission" date="2020-08" db="EMBL/GenBank/DDBJ databases">
        <title>Multicomponent nature underlies the extraordinary mechanical properties of spider dragline silk.</title>
        <authorList>
            <person name="Kono N."/>
            <person name="Nakamura H."/>
            <person name="Mori M."/>
            <person name="Yoshida Y."/>
            <person name="Ohtoshi R."/>
            <person name="Malay A.D."/>
            <person name="Moran D.A.P."/>
            <person name="Tomita M."/>
            <person name="Numata K."/>
            <person name="Arakawa K."/>
        </authorList>
    </citation>
    <scope>NUCLEOTIDE SEQUENCE</scope>
</reference>
<proteinExistence type="predicted"/>
<accession>A0A8X6XVQ5</accession>
<dbReference type="OrthoDB" id="6433747at2759"/>
<keyword evidence="2" id="KW-1185">Reference proteome</keyword>
<dbReference type="Proteomes" id="UP000886998">
    <property type="component" value="Unassembled WGS sequence"/>
</dbReference>
<evidence type="ECO:0000313" key="2">
    <source>
        <dbReference type="Proteomes" id="UP000886998"/>
    </source>
</evidence>
<dbReference type="AlphaFoldDB" id="A0A8X6XVQ5"/>